<gene>
    <name evidence="1" type="ORF">KIV10_06745</name>
</gene>
<dbReference type="EMBL" id="JAHCTB010000002">
    <property type="protein sequence ID" value="MBT0607873.1"/>
    <property type="molecule type" value="Genomic_DNA"/>
</dbReference>
<protein>
    <submittedName>
        <fullName evidence="1">Uncharacterized protein</fullName>
    </submittedName>
</protein>
<dbReference type="Proteomes" id="UP001297092">
    <property type="component" value="Unassembled WGS sequence"/>
</dbReference>
<comment type="caution">
    <text evidence="1">The sequence shown here is derived from an EMBL/GenBank/DDBJ whole genome shotgun (WGS) entry which is preliminary data.</text>
</comment>
<evidence type="ECO:0000313" key="2">
    <source>
        <dbReference type="Proteomes" id="UP001297092"/>
    </source>
</evidence>
<sequence length="125" mass="14178">MTYICCVKRVDSHLSRLLLCIGFFVAFAASAFGFSPLAESFQNKEGSILSSDEGSKSSFFEVPTISEVSSTIPQTETFGAGIFNSLQLHFNFVTVEISSLQYSSYYRKDRRRLIGQLLFPFHFFW</sequence>
<keyword evidence="2" id="KW-1185">Reference proteome</keyword>
<name>A0ABS5S3V3_9FLAO</name>
<evidence type="ECO:0000313" key="1">
    <source>
        <dbReference type="EMBL" id="MBT0607873.1"/>
    </source>
</evidence>
<proteinExistence type="predicted"/>
<accession>A0ABS5S3V3</accession>
<reference evidence="1 2" key="1">
    <citation type="submission" date="2021-05" db="EMBL/GenBank/DDBJ databases">
        <title>Aequorivita echinoideorum JCM 30378 genome.</title>
        <authorList>
            <person name="Zhang H."/>
            <person name="Li C."/>
        </authorList>
    </citation>
    <scope>NUCLEOTIDE SEQUENCE [LARGE SCALE GENOMIC DNA]</scope>
    <source>
        <strain evidence="1 2">JCM30378</strain>
    </source>
</reference>
<organism evidence="1 2">
    <name type="scientific">Aequorivita echinoideorum</name>
    <dbReference type="NCBI Taxonomy" id="1549647"/>
    <lineage>
        <taxon>Bacteria</taxon>
        <taxon>Pseudomonadati</taxon>
        <taxon>Bacteroidota</taxon>
        <taxon>Flavobacteriia</taxon>
        <taxon>Flavobacteriales</taxon>
        <taxon>Flavobacteriaceae</taxon>
        <taxon>Aequorivita</taxon>
    </lineage>
</organism>